<name>A0ABU5ZX87_9FLAO</name>
<protein>
    <recommendedName>
        <fullName evidence="3">SpoIIAA-like protein</fullName>
    </recommendedName>
</protein>
<keyword evidence="2" id="KW-1185">Reference proteome</keyword>
<evidence type="ECO:0000313" key="1">
    <source>
        <dbReference type="EMBL" id="MEB3346455.1"/>
    </source>
</evidence>
<organism evidence="1 2">
    <name type="scientific">Aquimarina gracilis</name>
    <dbReference type="NCBI Taxonomy" id="874422"/>
    <lineage>
        <taxon>Bacteria</taxon>
        <taxon>Pseudomonadati</taxon>
        <taxon>Bacteroidota</taxon>
        <taxon>Flavobacteriia</taxon>
        <taxon>Flavobacteriales</taxon>
        <taxon>Flavobacteriaceae</taxon>
        <taxon>Aquimarina</taxon>
    </lineage>
</organism>
<evidence type="ECO:0008006" key="3">
    <source>
        <dbReference type="Google" id="ProtNLM"/>
    </source>
</evidence>
<accession>A0ABU5ZX87</accession>
<evidence type="ECO:0000313" key="2">
    <source>
        <dbReference type="Proteomes" id="UP001327027"/>
    </source>
</evidence>
<reference evidence="1 2" key="1">
    <citation type="journal article" date="2013" name="Int. J. Syst. Evol. Microbiol.">
        <title>Aquimarina gracilis sp. nov., isolated from the gut microflora of a mussel, Mytilus coruscus, and emended description of Aquimarina spongiae.</title>
        <authorList>
            <person name="Park S.C."/>
            <person name="Choe H.N."/>
            <person name="Baik K.S."/>
            <person name="Seong C.N."/>
        </authorList>
    </citation>
    <scope>NUCLEOTIDE SEQUENCE [LARGE SCALE GENOMIC DNA]</scope>
    <source>
        <strain evidence="1 2">PSC32</strain>
    </source>
</reference>
<gene>
    <name evidence="1" type="ORF">U6A24_13340</name>
</gene>
<dbReference type="EMBL" id="JAYKLX010000006">
    <property type="protein sequence ID" value="MEB3346455.1"/>
    <property type="molecule type" value="Genomic_DNA"/>
</dbReference>
<proteinExistence type="predicted"/>
<dbReference type="RefSeq" id="WP_324180484.1">
    <property type="nucleotide sequence ID" value="NZ_BAABAW010000006.1"/>
</dbReference>
<comment type="caution">
    <text evidence="1">The sequence shown here is derived from an EMBL/GenBank/DDBJ whole genome shotgun (WGS) entry which is preliminary data.</text>
</comment>
<dbReference type="Proteomes" id="UP001327027">
    <property type="component" value="Unassembled WGS sequence"/>
</dbReference>
<sequence>MKSIKDTSFYNDAIQVLSYSFGDYYLFENFIIGEVNKDIVFTWKDHAKSVVEEITSLYDQNGKDLVYISNRIHPYSVVPSDWIHFFKYSYSLKGYGIISYDQKGKLNTMFEKLFMRSKFRSFDNLSEAISWAKKLNNSKEESAA</sequence>